<dbReference type="PIRSF" id="PIRSF006241">
    <property type="entry name" value="HyI"/>
    <property type="match status" value="1"/>
</dbReference>
<name>A0ABV2KP19_9HYPH</name>
<evidence type="ECO:0000259" key="3">
    <source>
        <dbReference type="Pfam" id="PF01261"/>
    </source>
</evidence>
<dbReference type="InterPro" id="IPR026040">
    <property type="entry name" value="HyI-like"/>
</dbReference>
<reference evidence="4 5" key="1">
    <citation type="submission" date="2024-06" db="EMBL/GenBank/DDBJ databases">
        <title>Genomic Encyclopedia of Type Strains, Phase IV (KMG-IV): sequencing the most valuable type-strain genomes for metagenomic binning, comparative biology and taxonomic classification.</title>
        <authorList>
            <person name="Goeker M."/>
        </authorList>
    </citation>
    <scope>NUCLEOTIDE SEQUENCE [LARGE SCALE GENOMIC DNA]</scope>
    <source>
        <strain evidence="4 5">DSM 19730</strain>
    </source>
</reference>
<feature type="domain" description="Xylose isomerase-like TIM barrel" evidence="3">
    <location>
        <begin position="24"/>
        <end position="255"/>
    </location>
</feature>
<evidence type="ECO:0000313" key="5">
    <source>
        <dbReference type="Proteomes" id="UP001549143"/>
    </source>
</evidence>
<keyword evidence="1 2" id="KW-0413">Isomerase</keyword>
<keyword evidence="5" id="KW-1185">Reference proteome</keyword>
<dbReference type="Gene3D" id="3.20.20.150">
    <property type="entry name" value="Divalent-metal-dependent TIM barrel enzymes"/>
    <property type="match status" value="1"/>
</dbReference>
<dbReference type="EMBL" id="JBEPMN010000015">
    <property type="protein sequence ID" value="MET3662819.1"/>
    <property type="molecule type" value="Genomic_DNA"/>
</dbReference>
<proteinExistence type="inferred from homology"/>
<dbReference type="Pfam" id="PF01261">
    <property type="entry name" value="AP_endonuc_2"/>
    <property type="match status" value="1"/>
</dbReference>
<evidence type="ECO:0000256" key="1">
    <source>
        <dbReference type="ARBA" id="ARBA00023235"/>
    </source>
</evidence>
<sequence>MPRFSANLGFLWPELDLIGRIECAAAAGFGAVELHWPYDVPAGDVRAACTRHDLALLGVNTGVGDASRSEFGLGAVSGREADFQALVDQSIAYCRDSGATSIHAMAGVTAPDERIAARSTFLRNLEVASKKAARHDLTLLLEPINPRDKPGYFYSRIGEAAELIQELGATNVKLMFDVYHVGVTEGDVLKRLERFMPMIGHIQIAAVPSRAEPDEGEIAYGRVLKAIDALGYEGWIGCEYKPRADTGAGLGWIDALGLGASFRR</sequence>
<evidence type="ECO:0000256" key="2">
    <source>
        <dbReference type="PIRNR" id="PIRNR006241"/>
    </source>
</evidence>
<dbReference type="InterPro" id="IPR013022">
    <property type="entry name" value="Xyl_isomerase-like_TIM-brl"/>
</dbReference>
<comment type="similarity">
    <text evidence="2">Belongs to the hyi family.</text>
</comment>
<dbReference type="InterPro" id="IPR050417">
    <property type="entry name" value="Sugar_Epim/Isomerase"/>
</dbReference>
<dbReference type="Proteomes" id="UP001549143">
    <property type="component" value="Unassembled WGS sequence"/>
</dbReference>
<accession>A0ABV2KP19</accession>
<organism evidence="4 5">
    <name type="scientific">Aquamicrobium ahrensii</name>
    <dbReference type="NCBI Taxonomy" id="469551"/>
    <lineage>
        <taxon>Bacteria</taxon>
        <taxon>Pseudomonadati</taxon>
        <taxon>Pseudomonadota</taxon>
        <taxon>Alphaproteobacteria</taxon>
        <taxon>Hyphomicrobiales</taxon>
        <taxon>Phyllobacteriaceae</taxon>
        <taxon>Aquamicrobium</taxon>
    </lineage>
</organism>
<comment type="caution">
    <text evidence="4">The sequence shown here is derived from an EMBL/GenBank/DDBJ whole genome shotgun (WGS) entry which is preliminary data.</text>
</comment>
<dbReference type="RefSeq" id="WP_354152659.1">
    <property type="nucleotide sequence ID" value="NZ_JBEPMN010000015.1"/>
</dbReference>
<dbReference type="InterPro" id="IPR036237">
    <property type="entry name" value="Xyl_isomerase-like_sf"/>
</dbReference>
<dbReference type="GO" id="GO:0008903">
    <property type="term" value="F:hydroxypyruvate isomerase activity"/>
    <property type="evidence" value="ECO:0007669"/>
    <property type="project" value="UniProtKB-EC"/>
</dbReference>
<gene>
    <name evidence="4" type="ORF">ABID44_003170</name>
</gene>
<evidence type="ECO:0000313" key="4">
    <source>
        <dbReference type="EMBL" id="MET3662819.1"/>
    </source>
</evidence>
<dbReference type="EC" id="5.3.1.22" evidence="4"/>
<dbReference type="SUPFAM" id="SSF51658">
    <property type="entry name" value="Xylose isomerase-like"/>
    <property type="match status" value="1"/>
</dbReference>
<dbReference type="PANTHER" id="PTHR43489:SF6">
    <property type="entry name" value="HYDROXYPYRUVATE ISOMERASE-RELATED"/>
    <property type="match status" value="1"/>
</dbReference>
<protein>
    <submittedName>
        <fullName evidence="4">Hydroxypyruvate isomerase</fullName>
        <ecNumber evidence="4">5.3.1.22</ecNumber>
    </submittedName>
</protein>
<dbReference type="PANTHER" id="PTHR43489">
    <property type="entry name" value="ISOMERASE"/>
    <property type="match status" value="1"/>
</dbReference>